<proteinExistence type="predicted"/>
<dbReference type="EMBL" id="AZBU02000001">
    <property type="protein sequence ID" value="TMS32376.1"/>
    <property type="molecule type" value="Genomic_DNA"/>
</dbReference>
<organism evidence="1 2">
    <name type="scientific">Steinernema carpocapsae</name>
    <name type="common">Entomopathogenic nematode</name>
    <dbReference type="NCBI Taxonomy" id="34508"/>
    <lineage>
        <taxon>Eukaryota</taxon>
        <taxon>Metazoa</taxon>
        <taxon>Ecdysozoa</taxon>
        <taxon>Nematoda</taxon>
        <taxon>Chromadorea</taxon>
        <taxon>Rhabditida</taxon>
        <taxon>Tylenchina</taxon>
        <taxon>Panagrolaimomorpha</taxon>
        <taxon>Strongyloidoidea</taxon>
        <taxon>Steinernematidae</taxon>
        <taxon>Steinernema</taxon>
    </lineage>
</organism>
<name>A0A4U8UI37_STECR</name>
<sequence>MWKRFERPLGKCGTINNKAVWSRTVQVWFEQTCLVCTKDALFKRFREKLSSIDCTQKRSNWTDQRRDTSLQKSTKFP</sequence>
<keyword evidence="2" id="KW-1185">Reference proteome</keyword>
<dbReference type="AlphaFoldDB" id="A0A4U8UI37"/>
<gene>
    <name evidence="1" type="ORF">L596_000224</name>
</gene>
<protein>
    <submittedName>
        <fullName evidence="1">Uncharacterized protein</fullName>
    </submittedName>
</protein>
<accession>A0A4U8UI37</accession>
<comment type="caution">
    <text evidence="1">The sequence shown here is derived from an EMBL/GenBank/DDBJ whole genome shotgun (WGS) entry which is preliminary data.</text>
</comment>
<evidence type="ECO:0000313" key="1">
    <source>
        <dbReference type="EMBL" id="TMS32376.1"/>
    </source>
</evidence>
<evidence type="ECO:0000313" key="2">
    <source>
        <dbReference type="Proteomes" id="UP000298663"/>
    </source>
</evidence>
<reference evidence="1 2" key="1">
    <citation type="journal article" date="2015" name="Genome Biol.">
        <title>Comparative genomics of Steinernema reveals deeply conserved gene regulatory networks.</title>
        <authorList>
            <person name="Dillman A.R."/>
            <person name="Macchietto M."/>
            <person name="Porter C.F."/>
            <person name="Rogers A."/>
            <person name="Williams B."/>
            <person name="Antoshechkin I."/>
            <person name="Lee M.M."/>
            <person name="Goodwin Z."/>
            <person name="Lu X."/>
            <person name="Lewis E.E."/>
            <person name="Goodrich-Blair H."/>
            <person name="Stock S.P."/>
            <person name="Adams B.J."/>
            <person name="Sternberg P.W."/>
            <person name="Mortazavi A."/>
        </authorList>
    </citation>
    <scope>NUCLEOTIDE SEQUENCE [LARGE SCALE GENOMIC DNA]</scope>
    <source>
        <strain evidence="1 2">ALL</strain>
    </source>
</reference>
<dbReference type="Proteomes" id="UP000298663">
    <property type="component" value="Unassembled WGS sequence"/>
</dbReference>
<reference evidence="1 2" key="2">
    <citation type="journal article" date="2019" name="G3 (Bethesda)">
        <title>Hybrid Assembly of the Genome of the Entomopathogenic Nematode Steinernema carpocapsae Identifies the X-Chromosome.</title>
        <authorList>
            <person name="Serra L."/>
            <person name="Macchietto M."/>
            <person name="Macias-Munoz A."/>
            <person name="McGill C.J."/>
            <person name="Rodriguez I.M."/>
            <person name="Rodriguez B."/>
            <person name="Murad R."/>
            <person name="Mortazavi A."/>
        </authorList>
    </citation>
    <scope>NUCLEOTIDE SEQUENCE [LARGE SCALE GENOMIC DNA]</scope>
    <source>
        <strain evidence="1 2">ALL</strain>
    </source>
</reference>